<feature type="compositionally biased region" description="Low complexity" evidence="2">
    <location>
        <begin position="1410"/>
        <end position="1420"/>
    </location>
</feature>
<feature type="compositionally biased region" description="Basic and acidic residues" evidence="2">
    <location>
        <begin position="434"/>
        <end position="449"/>
    </location>
</feature>
<gene>
    <name evidence="5 6 7 8 9 10 11 12 13 14" type="primary">LOC105228273</name>
</gene>
<evidence type="ECO:0000259" key="3">
    <source>
        <dbReference type="PROSITE" id="PS50157"/>
    </source>
</evidence>
<feature type="compositionally biased region" description="Basic and acidic residues" evidence="2">
    <location>
        <begin position="799"/>
        <end position="808"/>
    </location>
</feature>
<feature type="compositionally biased region" description="Low complexity" evidence="2">
    <location>
        <begin position="503"/>
        <end position="518"/>
    </location>
</feature>
<name>A0A6I9V4D8_BACDO</name>
<keyword evidence="4" id="KW-1185">Reference proteome</keyword>
<feature type="compositionally biased region" description="Polar residues" evidence="2">
    <location>
        <begin position="519"/>
        <end position="528"/>
    </location>
</feature>
<dbReference type="RefSeq" id="XP_029406950.2">
    <property type="nucleotide sequence ID" value="XM_029551090.2"/>
</dbReference>
<feature type="compositionally biased region" description="Pro residues" evidence="2">
    <location>
        <begin position="357"/>
        <end position="373"/>
    </location>
</feature>
<evidence type="ECO:0000313" key="6">
    <source>
        <dbReference type="RefSeq" id="XP_019846598.2"/>
    </source>
</evidence>
<feature type="region of interest" description="Disordered" evidence="2">
    <location>
        <begin position="1"/>
        <end position="25"/>
    </location>
</feature>
<evidence type="ECO:0000313" key="8">
    <source>
        <dbReference type="RefSeq" id="XP_029406948.2"/>
    </source>
</evidence>
<evidence type="ECO:0000256" key="2">
    <source>
        <dbReference type="SAM" id="MobiDB-lite"/>
    </source>
</evidence>
<dbReference type="InterPro" id="IPR040436">
    <property type="entry name" value="Disconnected-like"/>
</dbReference>
<feature type="region of interest" description="Disordered" evidence="2">
    <location>
        <begin position="418"/>
        <end position="546"/>
    </location>
</feature>
<keyword evidence="1" id="KW-0863">Zinc-finger</keyword>
<dbReference type="RefSeq" id="XP_029406951.2">
    <property type="nucleotide sequence ID" value="XM_029551091.2"/>
</dbReference>
<feature type="compositionally biased region" description="Pro residues" evidence="2">
    <location>
        <begin position="204"/>
        <end position="213"/>
    </location>
</feature>
<evidence type="ECO:0000313" key="13">
    <source>
        <dbReference type="RefSeq" id="XP_049317045.1"/>
    </source>
</evidence>
<feature type="compositionally biased region" description="Polar residues" evidence="2">
    <location>
        <begin position="214"/>
        <end position="261"/>
    </location>
</feature>
<feature type="compositionally biased region" description="Low complexity" evidence="2">
    <location>
        <begin position="862"/>
        <end position="873"/>
    </location>
</feature>
<feature type="compositionally biased region" description="Low complexity" evidence="2">
    <location>
        <begin position="789"/>
        <end position="798"/>
    </location>
</feature>
<proteinExistence type="predicted"/>
<dbReference type="RefSeq" id="XP_049317046.1">
    <property type="nucleotide sequence ID" value="XM_049461089.1"/>
</dbReference>
<dbReference type="RefSeq" id="XP_011206347.2">
    <property type="nucleotide sequence ID" value="XM_011208045.4"/>
</dbReference>
<dbReference type="PROSITE" id="PS00028">
    <property type="entry name" value="ZINC_FINGER_C2H2_1"/>
    <property type="match status" value="2"/>
</dbReference>
<feature type="compositionally biased region" description="Polar residues" evidence="2">
    <location>
        <begin position="881"/>
        <end position="900"/>
    </location>
</feature>
<accession>A0A6I9V4D8</accession>
<evidence type="ECO:0000256" key="1">
    <source>
        <dbReference type="PROSITE-ProRule" id="PRU00042"/>
    </source>
</evidence>
<dbReference type="PANTHER" id="PTHR15021:SF0">
    <property type="entry name" value="DISCO-RELATED, ISOFORM A-RELATED"/>
    <property type="match status" value="1"/>
</dbReference>
<dbReference type="SMART" id="SM00355">
    <property type="entry name" value="ZnF_C2H2"/>
    <property type="match status" value="4"/>
</dbReference>
<dbReference type="RefSeq" id="XP_029406948.2">
    <property type="nucleotide sequence ID" value="XM_029551088.2"/>
</dbReference>
<feature type="region of interest" description="Disordered" evidence="2">
    <location>
        <begin position="197"/>
        <end position="261"/>
    </location>
</feature>
<reference evidence="5 6" key="1">
    <citation type="submission" date="2025-05" db="UniProtKB">
        <authorList>
            <consortium name="RefSeq"/>
        </authorList>
    </citation>
    <scope>IDENTIFICATION</scope>
    <source>
        <tissue evidence="5 6">Adult</tissue>
    </source>
</reference>
<dbReference type="GO" id="GO:0008270">
    <property type="term" value="F:zinc ion binding"/>
    <property type="evidence" value="ECO:0007669"/>
    <property type="project" value="UniProtKB-KW"/>
</dbReference>
<feature type="region of interest" description="Disordered" evidence="2">
    <location>
        <begin position="357"/>
        <end position="386"/>
    </location>
</feature>
<feature type="compositionally biased region" description="Low complexity" evidence="2">
    <location>
        <begin position="374"/>
        <end position="386"/>
    </location>
</feature>
<dbReference type="InterPro" id="IPR013087">
    <property type="entry name" value="Znf_C2H2_type"/>
</dbReference>
<dbReference type="RefSeq" id="XP_029406953.2">
    <property type="nucleotide sequence ID" value="XM_029551093.2"/>
</dbReference>
<feature type="region of interest" description="Disordered" evidence="2">
    <location>
        <begin position="702"/>
        <end position="986"/>
    </location>
</feature>
<evidence type="ECO:0000313" key="7">
    <source>
        <dbReference type="RefSeq" id="XP_019846599.2"/>
    </source>
</evidence>
<dbReference type="GeneID" id="105228273"/>
<dbReference type="KEGG" id="bdr:105228273"/>
<feature type="compositionally biased region" description="Low complexity" evidence="2">
    <location>
        <begin position="969"/>
        <end position="979"/>
    </location>
</feature>
<feature type="region of interest" description="Disordered" evidence="2">
    <location>
        <begin position="606"/>
        <end position="639"/>
    </location>
</feature>
<dbReference type="Gene3D" id="3.30.160.60">
    <property type="entry name" value="Classic Zinc Finger"/>
    <property type="match status" value="2"/>
</dbReference>
<feature type="domain" description="C2H2-type" evidence="3">
    <location>
        <begin position="563"/>
        <end position="591"/>
    </location>
</feature>
<dbReference type="Proteomes" id="UP001652620">
    <property type="component" value="Unplaced"/>
</dbReference>
<dbReference type="OrthoDB" id="10070972at2759"/>
<dbReference type="RefSeq" id="XP_029406949.2">
    <property type="nucleotide sequence ID" value="XM_029551089.2"/>
</dbReference>
<feature type="compositionally biased region" description="Polar residues" evidence="2">
    <location>
        <begin position="951"/>
        <end position="961"/>
    </location>
</feature>
<sequence>MNINQENCNNGFQQRPPEHQYPPAQHYSLSLQPTLHQSVSAAAAAAIDTGPHSLSTNSQLQDLELEYLKKAHAHAQAHAQAQAAALVYNYERQQQHQLQQQQQALGRRSSGDHEFPIKRNTHHKHNLAITTSASMVMSPSRRPSPPRAVAHPLNMHMSSLAHAQMQLQSQLHQKFSAAVAGGNNLTPTNHLTTYFRNQTSPACGIPPLPPLPPTSSGSTANTQQQHSPANSVNASGSSPGGNLQQSANSKSSHNQHNPLSHLQSMQPFDFRKISSAAFGAMPSLPPARMSPNEIAHHQHLQQQAAQQAAMLAQARRRINEASTPSEKNAAVAAAAAAAAQSNQFFNAMAISGHPLPFPLPPPPPLPTHGPPGTSPSSVPSASSLPPGLTSNQVAAIAAAAAASGNPMPHSLLASHFPTMNPVLNMGKPPSVRSKSPETEESKHTLHRSDSGNMGHLREGGSAAHAQHPNSNRHHHHPVTPPISIGSTAISSSYQSQHHEARQSRSSQMEHSSSHSSQRLTRFSASSSLRPGRKSHSPGKRQWGTLPANLGTQFINPVTGKKRVQCNVCLKTFCDKGALKIHFSAVHLREMHKCTVDGCSMMFSSRRSRNRHSANPNPKLHSPHLRRKISPHDGRTAQPHPLLLQPPNGLMAGLNPFGTFPLLTPPPDMRHHHMASMHDMKHGSAELMHRSYMDNAMLGQYNTRSRHRQDSESHLEDDEDDSILDGGIHIGDDDDDDDDDDDGEGIVVVGDEADSILEKTNSEDYNTDGDGDGEGDEATDIGENSHDMDLTTSTPTTTDYKQKTKDASSNKEQGGDCGMVVESGATDQHSSESNDDSLSVADSFSMRGDYESYTFPGIGSGGSNSTANTPSSTSNKRKRKSQNPVRCTVQSDENSCDNSTEFDVAADLSLKKASPKTPFANKENKADGSKENTSLDLSKRTRKSQSPEPPVANSNPSESTKVLPSPPLTPSTSLSEPTSSARPHLLPSTQLKSEPIDEDYEQQLETQNGSNTTAAQEQEHSLDLSASNKRSSEHMVDPPVSITKSSDDNEKLITSIKQEQIEEEHTITAPNANSNRNEHCSVKIKSELVEEESKLDISTTEAACQIKNNNNNVLQSNAGIKCREKYDIPTAPTDSLHQQSIQETNGEMLPEETEVPIDKDNPLKCTACGEVFQNHFHLKTHYQNVHLKLHHKCNIDGCNAAFPSKRSRDRHSSNLNLHRKLLSTGDNHHHDSLPEHMTTNSNKSFDGANNPNCGVANSIQAEFLARLYAGSHGLPPLNFDALKQHLPAPVTHAQNFPEATFMTDPRLLLSHPSNPLLFPGLTGLPGFPHLAPHLLAAPFNGLNPFCRRPSSESHSPHSTPPPASTLRSPHCSPHSSGHQPSKTLSERSYQNSPTDCDASTGSPSVPEKSLAKASTASATHLLPPPPQGQTSDRIS</sequence>
<feature type="compositionally biased region" description="Acidic residues" evidence="2">
    <location>
        <begin position="764"/>
        <end position="779"/>
    </location>
</feature>
<dbReference type="RefSeq" id="XP_019846598.2">
    <property type="nucleotide sequence ID" value="XM_019991039.3"/>
</dbReference>
<feature type="region of interest" description="Disordered" evidence="2">
    <location>
        <begin position="1222"/>
        <end position="1243"/>
    </location>
</feature>
<dbReference type="RefSeq" id="XP_049317045.1">
    <property type="nucleotide sequence ID" value="XM_049461088.1"/>
</dbReference>
<dbReference type="RefSeq" id="XP_019846599.2">
    <property type="nucleotide sequence ID" value="XM_019991040.3"/>
</dbReference>
<feature type="region of interest" description="Disordered" evidence="2">
    <location>
        <begin position="97"/>
        <end position="124"/>
    </location>
</feature>
<feature type="region of interest" description="Disordered" evidence="2">
    <location>
        <begin position="1346"/>
        <end position="1434"/>
    </location>
</feature>
<feature type="compositionally biased region" description="Polar residues" evidence="2">
    <location>
        <begin position="1372"/>
        <end position="1402"/>
    </location>
</feature>
<protein>
    <submittedName>
        <fullName evidence="5 6">Uncharacterized protein LOC105228273</fullName>
    </submittedName>
</protein>
<feature type="compositionally biased region" description="Polar residues" evidence="2">
    <location>
        <begin position="1005"/>
        <end position="1015"/>
    </location>
</feature>
<dbReference type="GO" id="GO:0005634">
    <property type="term" value="C:nucleus"/>
    <property type="evidence" value="ECO:0007669"/>
    <property type="project" value="TreeGrafter"/>
</dbReference>
<evidence type="ECO:0000313" key="12">
    <source>
        <dbReference type="RefSeq" id="XP_029406953.2"/>
    </source>
</evidence>
<keyword evidence="1" id="KW-0862">Zinc</keyword>
<dbReference type="PANTHER" id="PTHR15021">
    <property type="entry name" value="DISCONNECTED-RELATED"/>
    <property type="match status" value="1"/>
</dbReference>
<evidence type="ECO:0000313" key="14">
    <source>
        <dbReference type="RefSeq" id="XP_049317046.1"/>
    </source>
</evidence>
<evidence type="ECO:0000313" key="9">
    <source>
        <dbReference type="RefSeq" id="XP_029406949.2"/>
    </source>
</evidence>
<dbReference type="PROSITE" id="PS50157">
    <property type="entry name" value="ZINC_FINGER_C2H2_2"/>
    <property type="match status" value="2"/>
</dbReference>
<feature type="compositionally biased region" description="Acidic residues" evidence="2">
    <location>
        <begin position="731"/>
        <end position="743"/>
    </location>
</feature>
<feature type="region of interest" description="Disordered" evidence="2">
    <location>
        <begin position="1005"/>
        <end position="1049"/>
    </location>
</feature>
<keyword evidence="1" id="KW-0479">Metal-binding</keyword>
<feature type="compositionally biased region" description="Polar residues" evidence="2">
    <location>
        <begin position="484"/>
        <end position="495"/>
    </location>
</feature>
<evidence type="ECO:0000313" key="11">
    <source>
        <dbReference type="RefSeq" id="XP_029406951.2"/>
    </source>
</evidence>
<feature type="compositionally biased region" description="Polar residues" evidence="2">
    <location>
        <begin position="1"/>
        <end position="13"/>
    </location>
</feature>
<evidence type="ECO:0000313" key="4">
    <source>
        <dbReference type="Proteomes" id="UP001652620"/>
    </source>
</evidence>
<feature type="domain" description="C2H2-type" evidence="3">
    <location>
        <begin position="1162"/>
        <end position="1185"/>
    </location>
</feature>
<evidence type="ECO:0000313" key="5">
    <source>
        <dbReference type="RefSeq" id="XP_011206347.2"/>
    </source>
</evidence>
<organism evidence="4 5">
    <name type="scientific">Bactrocera dorsalis</name>
    <name type="common">Oriental fruit fly</name>
    <name type="synonym">Dacus dorsalis</name>
    <dbReference type="NCBI Taxonomy" id="27457"/>
    <lineage>
        <taxon>Eukaryota</taxon>
        <taxon>Metazoa</taxon>
        <taxon>Ecdysozoa</taxon>
        <taxon>Arthropoda</taxon>
        <taxon>Hexapoda</taxon>
        <taxon>Insecta</taxon>
        <taxon>Pterygota</taxon>
        <taxon>Neoptera</taxon>
        <taxon>Endopterygota</taxon>
        <taxon>Diptera</taxon>
        <taxon>Brachycera</taxon>
        <taxon>Muscomorpha</taxon>
        <taxon>Tephritoidea</taxon>
        <taxon>Tephritidae</taxon>
        <taxon>Bactrocera</taxon>
        <taxon>Bactrocera</taxon>
    </lineage>
</organism>
<dbReference type="GO" id="GO:0006355">
    <property type="term" value="P:regulation of DNA-templated transcription"/>
    <property type="evidence" value="ECO:0007669"/>
    <property type="project" value="TreeGrafter"/>
</dbReference>
<evidence type="ECO:0000313" key="10">
    <source>
        <dbReference type="RefSeq" id="XP_029406950.2"/>
    </source>
</evidence>